<proteinExistence type="predicted"/>
<organism evidence="3 4">
    <name type="scientific">Rhodanobacter soli</name>
    <dbReference type="NCBI Taxonomy" id="590609"/>
    <lineage>
        <taxon>Bacteria</taxon>
        <taxon>Pseudomonadati</taxon>
        <taxon>Pseudomonadota</taxon>
        <taxon>Gammaproteobacteria</taxon>
        <taxon>Lysobacterales</taxon>
        <taxon>Rhodanobacteraceae</taxon>
        <taxon>Rhodanobacter</taxon>
    </lineage>
</organism>
<dbReference type="PANTHER" id="PTHR43708:SF1">
    <property type="entry name" value="GALACTOSE_LACTOSE METABOLISM REGULATORY PROTEIN GAL80"/>
    <property type="match status" value="1"/>
</dbReference>
<dbReference type="SUPFAM" id="SSF51735">
    <property type="entry name" value="NAD(P)-binding Rossmann-fold domains"/>
    <property type="match status" value="1"/>
</dbReference>
<dbReference type="InterPro" id="IPR000683">
    <property type="entry name" value="Gfo/Idh/MocA-like_OxRdtase_N"/>
</dbReference>
<comment type="caution">
    <text evidence="3">The sequence shown here is derived from an EMBL/GenBank/DDBJ whole genome shotgun (WGS) entry which is preliminary data.</text>
</comment>
<dbReference type="RefSeq" id="WP_354547602.1">
    <property type="nucleotide sequence ID" value="NZ_JBEPSD010000001.1"/>
</dbReference>
<dbReference type="InterPro" id="IPR055080">
    <property type="entry name" value="Gal80p-like_C"/>
</dbReference>
<dbReference type="Gene3D" id="3.40.50.720">
    <property type="entry name" value="NAD(P)-binding Rossmann-like Domain"/>
    <property type="match status" value="1"/>
</dbReference>
<dbReference type="InterPro" id="IPR051317">
    <property type="entry name" value="Gfo/Idh/MocA_oxidoreduct"/>
</dbReference>
<evidence type="ECO:0000313" key="3">
    <source>
        <dbReference type="EMBL" id="MET4568798.1"/>
    </source>
</evidence>
<evidence type="ECO:0000259" key="2">
    <source>
        <dbReference type="Pfam" id="PF22685"/>
    </source>
</evidence>
<dbReference type="PANTHER" id="PTHR43708">
    <property type="entry name" value="CONSERVED EXPRESSED OXIDOREDUCTASE (EUROFUNG)"/>
    <property type="match status" value="1"/>
</dbReference>
<evidence type="ECO:0000313" key="4">
    <source>
        <dbReference type="Proteomes" id="UP001549251"/>
    </source>
</evidence>
<name>A0ABV2PUT7_9GAMM</name>
<dbReference type="SUPFAM" id="SSF55347">
    <property type="entry name" value="Glyceraldehyde-3-phosphate dehydrogenase-like, C-terminal domain"/>
    <property type="match status" value="1"/>
</dbReference>
<dbReference type="Pfam" id="PF01408">
    <property type="entry name" value="GFO_IDH_MocA"/>
    <property type="match status" value="1"/>
</dbReference>
<dbReference type="InterPro" id="IPR036291">
    <property type="entry name" value="NAD(P)-bd_dom_sf"/>
</dbReference>
<reference evidence="3 4" key="1">
    <citation type="submission" date="2024-06" db="EMBL/GenBank/DDBJ databases">
        <title>Sorghum-associated microbial communities from plants grown in Nebraska, USA.</title>
        <authorList>
            <person name="Schachtman D."/>
        </authorList>
    </citation>
    <scope>NUCLEOTIDE SEQUENCE [LARGE SCALE GENOMIC DNA]</scope>
    <source>
        <strain evidence="3 4">1757</strain>
    </source>
</reference>
<gene>
    <name evidence="3" type="ORF">ABIE04_001125</name>
</gene>
<feature type="domain" description="Gal80p-like C-terminal" evidence="2">
    <location>
        <begin position="136"/>
        <end position="276"/>
    </location>
</feature>
<dbReference type="Pfam" id="PF22685">
    <property type="entry name" value="Gal80p_C-like"/>
    <property type="match status" value="1"/>
</dbReference>
<sequence length="365" mass="38170">MSNKRIRVGVIGLNPGIHWAASAHMPALAALPDDYEVVGVANTSLASAGRAAQAFGLPHAFESAQALVDSPDIDLVVVTVKVPHHHALVMPALKAGKHVYCEWPLGNGLAEARELADLAEARGVVAAVGTQMRVAPEIEHLRDLIASGYVGEVLSTTLVGSGGQWGGQTDAAHAYLDDRRNGATMLSIPLGHTLAGFRDVLGDFGSLSARLINRRKTAHITDTGETIPRTTPDQVLVHGALESGAAFSIHYRGGVSRGINLLWEINGSKGVIQVTGASGHAQMVQLSVRGATGAATELAPLMPPTSAHEGWPDDVVVGNVARIYGLIARDIRDGTRSAPSFRDAVALHETLEAIERSAAAADPSI</sequence>
<evidence type="ECO:0000259" key="1">
    <source>
        <dbReference type="Pfam" id="PF01408"/>
    </source>
</evidence>
<accession>A0ABV2PUT7</accession>
<feature type="domain" description="Gfo/Idh/MocA-like oxidoreductase N-terminal" evidence="1">
    <location>
        <begin position="6"/>
        <end position="129"/>
    </location>
</feature>
<dbReference type="Proteomes" id="UP001549251">
    <property type="component" value="Unassembled WGS sequence"/>
</dbReference>
<keyword evidence="4" id="KW-1185">Reference proteome</keyword>
<dbReference type="Gene3D" id="3.30.360.10">
    <property type="entry name" value="Dihydrodipicolinate Reductase, domain 2"/>
    <property type="match status" value="1"/>
</dbReference>
<dbReference type="EMBL" id="JBEPSD010000001">
    <property type="protein sequence ID" value="MET4568798.1"/>
    <property type="molecule type" value="Genomic_DNA"/>
</dbReference>
<protein>
    <submittedName>
        <fullName evidence="3">Dehydrogenase</fullName>
    </submittedName>
</protein>